<evidence type="ECO:0000313" key="10">
    <source>
        <dbReference type="Proteomes" id="UP000054874"/>
    </source>
</evidence>
<proteinExistence type="inferred from homology"/>
<dbReference type="InterPro" id="IPR019758">
    <property type="entry name" value="Pept_S26A_signal_pept_1_CS"/>
</dbReference>
<comment type="subcellular location">
    <subcellularLocation>
        <location evidence="2">Cell membrane</location>
        <topology evidence="2">Single-pass type II membrane protein</topology>
    </subcellularLocation>
    <subcellularLocation>
        <location evidence="7">Membrane</location>
        <topology evidence="7">Single-pass type II membrane protein</topology>
    </subcellularLocation>
</comment>
<dbReference type="AlphaFoldDB" id="A0A0V8QHA5"/>
<dbReference type="Gene3D" id="2.10.109.10">
    <property type="entry name" value="Umud Fragment, subunit A"/>
    <property type="match status" value="1"/>
</dbReference>
<keyword evidence="5 7" id="KW-0378">Hydrolase</keyword>
<accession>A0A0V8QHA5</accession>
<keyword evidence="10" id="KW-1185">Reference proteome</keyword>
<dbReference type="SUPFAM" id="SSF51306">
    <property type="entry name" value="LexA/Signal peptidase"/>
    <property type="match status" value="1"/>
</dbReference>
<dbReference type="GO" id="GO:0005886">
    <property type="term" value="C:plasma membrane"/>
    <property type="evidence" value="ECO:0007669"/>
    <property type="project" value="UniProtKB-SubCell"/>
</dbReference>
<evidence type="ECO:0000256" key="7">
    <source>
        <dbReference type="RuleBase" id="RU362042"/>
    </source>
</evidence>
<dbReference type="EC" id="3.4.21.89" evidence="4 7"/>
<dbReference type="CDD" id="cd06530">
    <property type="entry name" value="S26_SPase_I"/>
    <property type="match status" value="1"/>
</dbReference>
<evidence type="ECO:0000256" key="5">
    <source>
        <dbReference type="ARBA" id="ARBA00022801"/>
    </source>
</evidence>
<evidence type="ECO:0000256" key="3">
    <source>
        <dbReference type="ARBA" id="ARBA00009370"/>
    </source>
</evidence>
<keyword evidence="7" id="KW-0645">Protease</keyword>
<comment type="caution">
    <text evidence="9">The sequence shown here is derived from an EMBL/GenBank/DDBJ whole genome shotgun (WGS) entry which is preliminary data.</text>
</comment>
<name>A0A0V8QHA5_9FIRM</name>
<dbReference type="PANTHER" id="PTHR43390">
    <property type="entry name" value="SIGNAL PEPTIDASE I"/>
    <property type="match status" value="1"/>
</dbReference>
<dbReference type="Proteomes" id="UP000054874">
    <property type="component" value="Unassembled WGS sequence"/>
</dbReference>
<dbReference type="GO" id="GO:0006465">
    <property type="term" value="P:signal peptide processing"/>
    <property type="evidence" value="ECO:0007669"/>
    <property type="project" value="InterPro"/>
</dbReference>
<feature type="domain" description="Peptidase S26" evidence="8">
    <location>
        <begin position="13"/>
        <end position="170"/>
    </location>
</feature>
<organism evidence="9 10">
    <name type="scientific">Acetivibrio ethanolgignens</name>
    <dbReference type="NCBI Taxonomy" id="290052"/>
    <lineage>
        <taxon>Bacteria</taxon>
        <taxon>Bacillati</taxon>
        <taxon>Bacillota</taxon>
        <taxon>Clostridia</taxon>
        <taxon>Eubacteriales</taxon>
        <taxon>Oscillospiraceae</taxon>
        <taxon>Acetivibrio</taxon>
    </lineage>
</organism>
<dbReference type="STRING" id="290052.ASU35_07440"/>
<evidence type="ECO:0000313" key="9">
    <source>
        <dbReference type="EMBL" id="KSV59963.1"/>
    </source>
</evidence>
<gene>
    <name evidence="9" type="ORF">ASU35_07440</name>
</gene>
<dbReference type="PRINTS" id="PR00727">
    <property type="entry name" value="LEADERPTASE"/>
</dbReference>
<reference evidence="9 10" key="1">
    <citation type="submission" date="2015-11" db="EMBL/GenBank/DDBJ databases">
        <title>Butyribacter intestini gen. nov., sp. nov., a butyric acid-producing bacterium of the family Lachnospiraceae isolated from the human faeces.</title>
        <authorList>
            <person name="Zou Y."/>
            <person name="Xue W."/>
            <person name="Luo G."/>
            <person name="Lv M."/>
        </authorList>
    </citation>
    <scope>NUCLEOTIDE SEQUENCE [LARGE SCALE GENOMIC DNA]</scope>
    <source>
        <strain evidence="9 10">ACET-33324</strain>
    </source>
</reference>
<evidence type="ECO:0000256" key="1">
    <source>
        <dbReference type="ARBA" id="ARBA00000677"/>
    </source>
</evidence>
<dbReference type="RefSeq" id="WP_058351855.1">
    <property type="nucleotide sequence ID" value="NZ_CABMMD010000068.1"/>
</dbReference>
<feature type="transmembrane region" description="Helical" evidence="7">
    <location>
        <begin position="12"/>
        <end position="31"/>
    </location>
</feature>
<evidence type="ECO:0000256" key="2">
    <source>
        <dbReference type="ARBA" id="ARBA00004401"/>
    </source>
</evidence>
<dbReference type="InterPro" id="IPR036286">
    <property type="entry name" value="LexA/Signal_pep-like_sf"/>
</dbReference>
<dbReference type="InterPro" id="IPR019533">
    <property type="entry name" value="Peptidase_S26"/>
</dbReference>
<sequence>MNKRLKKELFSILAYTAIVLSLAFFMRSFVLQRTLVDGHSMEETLQDEDQLIIDKLSYKIKEPKRFDIVVFPYKYDEDTYYIKRIIGLPGERVLIKGNTIYINGEPLEENYGKEAMDEDTVGIAATELLLAEDEYFVLGDNRNNSSDSRSEDIGPIKKEEIVGKAVLRIWPFHDFGFLPK</sequence>
<evidence type="ECO:0000256" key="4">
    <source>
        <dbReference type="ARBA" id="ARBA00013208"/>
    </source>
</evidence>
<keyword evidence="7" id="KW-0812">Transmembrane</keyword>
<dbReference type="EMBL" id="LNAM01000068">
    <property type="protein sequence ID" value="KSV59963.1"/>
    <property type="molecule type" value="Genomic_DNA"/>
</dbReference>
<dbReference type="InterPro" id="IPR019757">
    <property type="entry name" value="Pept_S26A_signal_pept_1_Lys-AS"/>
</dbReference>
<dbReference type="InterPro" id="IPR000223">
    <property type="entry name" value="Pept_S26A_signal_pept_1"/>
</dbReference>
<feature type="active site" evidence="6">
    <location>
        <position position="40"/>
    </location>
</feature>
<dbReference type="Pfam" id="PF10502">
    <property type="entry name" value="Peptidase_S26"/>
    <property type="match status" value="1"/>
</dbReference>
<feature type="active site" evidence="6">
    <location>
        <position position="83"/>
    </location>
</feature>
<comment type="catalytic activity">
    <reaction evidence="1 7">
        <text>Cleavage of hydrophobic, N-terminal signal or leader sequences from secreted and periplasmic proteins.</text>
        <dbReference type="EC" id="3.4.21.89"/>
    </reaction>
</comment>
<dbReference type="GO" id="GO:0009003">
    <property type="term" value="F:signal peptidase activity"/>
    <property type="evidence" value="ECO:0007669"/>
    <property type="project" value="UniProtKB-EC"/>
</dbReference>
<evidence type="ECO:0000259" key="8">
    <source>
        <dbReference type="Pfam" id="PF10502"/>
    </source>
</evidence>
<comment type="similarity">
    <text evidence="3 7">Belongs to the peptidase S26 family.</text>
</comment>
<dbReference type="GO" id="GO:0004252">
    <property type="term" value="F:serine-type endopeptidase activity"/>
    <property type="evidence" value="ECO:0007669"/>
    <property type="project" value="InterPro"/>
</dbReference>
<dbReference type="PROSITE" id="PS00760">
    <property type="entry name" value="SPASE_I_2"/>
    <property type="match status" value="1"/>
</dbReference>
<dbReference type="NCBIfam" id="TIGR02227">
    <property type="entry name" value="sigpep_I_bact"/>
    <property type="match status" value="1"/>
</dbReference>
<dbReference type="PROSITE" id="PS00761">
    <property type="entry name" value="SPASE_I_3"/>
    <property type="match status" value="1"/>
</dbReference>
<protein>
    <recommendedName>
        <fullName evidence="4 7">Signal peptidase I</fullName>
        <ecNumber evidence="4 7">3.4.21.89</ecNumber>
    </recommendedName>
</protein>
<keyword evidence="7" id="KW-0472">Membrane</keyword>
<keyword evidence="7" id="KW-1133">Transmembrane helix</keyword>
<dbReference type="PANTHER" id="PTHR43390:SF1">
    <property type="entry name" value="CHLOROPLAST PROCESSING PEPTIDASE"/>
    <property type="match status" value="1"/>
</dbReference>
<evidence type="ECO:0000256" key="6">
    <source>
        <dbReference type="PIRSR" id="PIRSR600223-1"/>
    </source>
</evidence>